<evidence type="ECO:0000313" key="1">
    <source>
        <dbReference type="EMBL" id="MBD9700237.1"/>
    </source>
</evidence>
<protein>
    <submittedName>
        <fullName evidence="1">Uncharacterized protein</fullName>
    </submittedName>
</protein>
<name>A0ABR9DSZ1_9MICO</name>
<sequence>MRPQERTTGRAITDTLAHVLGPPQVGDYAAPIRPANAEERAREEELHTRFRRVVAPDGTVHLVDTRPGED</sequence>
<accession>A0ABR9DSZ1</accession>
<comment type="caution">
    <text evidence="1">The sequence shown here is derived from an EMBL/GenBank/DDBJ whole genome shotgun (WGS) entry which is preliminary data.</text>
</comment>
<evidence type="ECO:0000313" key="2">
    <source>
        <dbReference type="Proteomes" id="UP000642107"/>
    </source>
</evidence>
<dbReference type="RefSeq" id="WP_192281463.1">
    <property type="nucleotide sequence ID" value="NZ_JACZDF010000007.1"/>
</dbReference>
<keyword evidence="2" id="KW-1185">Reference proteome</keyword>
<dbReference type="Proteomes" id="UP000642107">
    <property type="component" value="Unassembled WGS sequence"/>
</dbReference>
<proteinExistence type="predicted"/>
<gene>
    <name evidence="1" type="ORF">IGS67_12185</name>
</gene>
<reference evidence="1 2" key="1">
    <citation type="submission" date="2020-09" db="EMBL/GenBank/DDBJ databases">
        <title>Flavimobilis rhizosphaerae sp. nov., isolated from rhizosphere soil of Spartina alterniflora.</title>
        <authorList>
            <person name="Hanqin C."/>
        </authorList>
    </citation>
    <scope>NUCLEOTIDE SEQUENCE [LARGE SCALE GENOMIC DNA]</scope>
    <source>
        <strain evidence="1 2">GY 10621</strain>
    </source>
</reference>
<organism evidence="1 2">
    <name type="scientific">Flavimobilis rhizosphaerae</name>
    <dbReference type="NCBI Taxonomy" id="2775421"/>
    <lineage>
        <taxon>Bacteria</taxon>
        <taxon>Bacillati</taxon>
        <taxon>Actinomycetota</taxon>
        <taxon>Actinomycetes</taxon>
        <taxon>Micrococcales</taxon>
        <taxon>Jonesiaceae</taxon>
        <taxon>Flavimobilis</taxon>
    </lineage>
</organism>
<dbReference type="EMBL" id="JACZDF010000007">
    <property type="protein sequence ID" value="MBD9700237.1"/>
    <property type="molecule type" value="Genomic_DNA"/>
</dbReference>